<comment type="subcellular location">
    <subcellularLocation>
        <location evidence="2">Cell membrane</location>
        <topology evidence="2">Multi-pass membrane protein</topology>
    </subcellularLocation>
</comment>
<dbReference type="InterPro" id="IPR004358">
    <property type="entry name" value="Sig_transdc_His_kin-like_C"/>
</dbReference>
<evidence type="ECO:0000256" key="7">
    <source>
        <dbReference type="ARBA" id="ARBA00022692"/>
    </source>
</evidence>
<name>A0ABN0TV46_9GAMM</name>
<dbReference type="Pfam" id="PF00672">
    <property type="entry name" value="HAMP"/>
    <property type="match status" value="1"/>
</dbReference>
<keyword evidence="11 14" id="KW-1133">Transmembrane helix</keyword>
<keyword evidence="9 17" id="KW-0418">Kinase</keyword>
<comment type="caution">
    <text evidence="17">The sequence shown here is derived from an EMBL/GenBank/DDBJ whole genome shotgun (WGS) entry which is preliminary data.</text>
</comment>
<evidence type="ECO:0000256" key="13">
    <source>
        <dbReference type="ARBA" id="ARBA00023136"/>
    </source>
</evidence>
<dbReference type="SUPFAM" id="SSF55874">
    <property type="entry name" value="ATPase domain of HSP90 chaperone/DNA topoisomerase II/histidine kinase"/>
    <property type="match status" value="1"/>
</dbReference>
<feature type="domain" description="HAMP" evidence="16">
    <location>
        <begin position="209"/>
        <end position="261"/>
    </location>
</feature>
<evidence type="ECO:0000313" key="17">
    <source>
        <dbReference type="EMBL" id="GAA0230990.1"/>
    </source>
</evidence>
<reference evidence="17 18" key="1">
    <citation type="journal article" date="2019" name="Int. J. Syst. Evol. Microbiol.">
        <title>The Global Catalogue of Microorganisms (GCM) 10K type strain sequencing project: providing services to taxonomists for standard genome sequencing and annotation.</title>
        <authorList>
            <consortium name="The Broad Institute Genomics Platform"/>
            <consortium name="The Broad Institute Genome Sequencing Center for Infectious Disease"/>
            <person name="Wu L."/>
            <person name="Ma J."/>
        </authorList>
    </citation>
    <scope>NUCLEOTIDE SEQUENCE [LARGE SCALE GENOMIC DNA]</scope>
    <source>
        <strain evidence="17 18">JCM 6886</strain>
    </source>
</reference>
<dbReference type="PANTHER" id="PTHR45528">
    <property type="entry name" value="SENSOR HISTIDINE KINASE CPXA"/>
    <property type="match status" value="1"/>
</dbReference>
<keyword evidence="6" id="KW-0808">Transferase</keyword>
<dbReference type="Gene3D" id="1.10.287.130">
    <property type="match status" value="1"/>
</dbReference>
<dbReference type="RefSeq" id="WP_286305854.1">
    <property type="nucleotide sequence ID" value="NZ_AP027741.1"/>
</dbReference>
<gene>
    <name evidence="17" type="ORF">GCM10008964_22660</name>
</gene>
<dbReference type="InterPro" id="IPR036097">
    <property type="entry name" value="HisK_dim/P_sf"/>
</dbReference>
<keyword evidence="10" id="KW-0067">ATP-binding</keyword>
<feature type="transmembrane region" description="Helical" evidence="14">
    <location>
        <begin position="184"/>
        <end position="208"/>
    </location>
</feature>
<evidence type="ECO:0000256" key="3">
    <source>
        <dbReference type="ARBA" id="ARBA00012438"/>
    </source>
</evidence>
<dbReference type="SUPFAM" id="SSF47384">
    <property type="entry name" value="Homodimeric domain of signal transducing histidine kinase"/>
    <property type="match status" value="1"/>
</dbReference>
<dbReference type="InterPro" id="IPR003660">
    <property type="entry name" value="HAMP_dom"/>
</dbReference>
<feature type="domain" description="Histidine kinase" evidence="15">
    <location>
        <begin position="301"/>
        <end position="520"/>
    </location>
</feature>
<dbReference type="SMART" id="SM00388">
    <property type="entry name" value="HisKA"/>
    <property type="match status" value="1"/>
</dbReference>
<accession>A0ABN0TV46</accession>
<keyword evidence="12" id="KW-0902">Two-component regulatory system</keyword>
<keyword evidence="5" id="KW-0597">Phosphoprotein</keyword>
<keyword evidence="4" id="KW-1003">Cell membrane</keyword>
<dbReference type="InterPro" id="IPR003661">
    <property type="entry name" value="HisK_dim/P_dom"/>
</dbReference>
<dbReference type="Gene3D" id="3.30.565.10">
    <property type="entry name" value="Histidine kinase-like ATPase, C-terminal domain"/>
    <property type="match status" value="1"/>
</dbReference>
<keyword evidence="7 14" id="KW-0812">Transmembrane</keyword>
<dbReference type="InterPro" id="IPR036890">
    <property type="entry name" value="HATPase_C_sf"/>
</dbReference>
<dbReference type="Proteomes" id="UP001501476">
    <property type="component" value="Unassembled WGS sequence"/>
</dbReference>
<dbReference type="Gene3D" id="6.10.340.10">
    <property type="match status" value="1"/>
</dbReference>
<dbReference type="PROSITE" id="PS50109">
    <property type="entry name" value="HIS_KIN"/>
    <property type="match status" value="1"/>
</dbReference>
<evidence type="ECO:0000256" key="11">
    <source>
        <dbReference type="ARBA" id="ARBA00022989"/>
    </source>
</evidence>
<evidence type="ECO:0000259" key="15">
    <source>
        <dbReference type="PROSITE" id="PS50109"/>
    </source>
</evidence>
<sequence length="520" mass="58537">MYQKKIILFAAFAFLIVSLALSLTVWSTKFTASNISQVNTANSLLTEHLKLSDHSYRLFKQITDEILLGKSANQSIVRNKRAMIRETLSRIRALEIAQREALGPEKTRGSVEDTDNLEMAINGILKSFAEVLEMRDEQSRSQKIKFLLEEQIDNNFRDAINLALQRQSGLVDALNDNIENRHSLIYWSALVLSLLAIFLTILGSLALIRNITEPVNQLKKGAEALSQGDLQYRVPLGFDAEFDAIAESFNGMAHNLAEQKQLRDTLNQNLEYEVAKRTEELVQLNQTLQHNDVSRRHFLADISHELRTPLTIIRGEAQVALRQKNAGDADPALRDALSQVLEQSLFLSRLVDDLLFIARTDTNNLRLECAKTSINDLVNDCCQDMRHQAKAKSMVLNFTPTAEPAYAKVDAERIRQLLIIVLDNAIKYSPAETHVQIDTSIDDQNILIQVADQGHGLEQSELPFIFDRFYRSQKVRRESLPGTGLGLAVAKAITDAHQGKIRAEVDDTGFRITISLPRLV</sequence>
<dbReference type="CDD" id="cd06225">
    <property type="entry name" value="HAMP"/>
    <property type="match status" value="1"/>
</dbReference>
<dbReference type="SMART" id="SM00387">
    <property type="entry name" value="HATPase_c"/>
    <property type="match status" value="1"/>
</dbReference>
<keyword evidence="18" id="KW-1185">Reference proteome</keyword>
<evidence type="ECO:0000313" key="18">
    <source>
        <dbReference type="Proteomes" id="UP001501476"/>
    </source>
</evidence>
<evidence type="ECO:0000256" key="6">
    <source>
        <dbReference type="ARBA" id="ARBA00022679"/>
    </source>
</evidence>
<organism evidence="17 18">
    <name type="scientific">Methylophaga marina</name>
    <dbReference type="NCBI Taxonomy" id="45495"/>
    <lineage>
        <taxon>Bacteria</taxon>
        <taxon>Pseudomonadati</taxon>
        <taxon>Pseudomonadota</taxon>
        <taxon>Gammaproteobacteria</taxon>
        <taxon>Thiotrichales</taxon>
        <taxon>Piscirickettsiaceae</taxon>
        <taxon>Methylophaga</taxon>
    </lineage>
</organism>
<dbReference type="CDD" id="cd00082">
    <property type="entry name" value="HisKA"/>
    <property type="match status" value="1"/>
</dbReference>
<evidence type="ECO:0000256" key="10">
    <source>
        <dbReference type="ARBA" id="ARBA00022840"/>
    </source>
</evidence>
<dbReference type="InterPro" id="IPR005467">
    <property type="entry name" value="His_kinase_dom"/>
</dbReference>
<evidence type="ECO:0000256" key="1">
    <source>
        <dbReference type="ARBA" id="ARBA00000085"/>
    </source>
</evidence>
<evidence type="ECO:0000259" key="16">
    <source>
        <dbReference type="PROSITE" id="PS50885"/>
    </source>
</evidence>
<dbReference type="SMART" id="SM00304">
    <property type="entry name" value="HAMP"/>
    <property type="match status" value="1"/>
</dbReference>
<dbReference type="InterPro" id="IPR050398">
    <property type="entry name" value="HssS/ArlS-like"/>
</dbReference>
<keyword evidence="8" id="KW-0547">Nucleotide-binding</keyword>
<evidence type="ECO:0000256" key="4">
    <source>
        <dbReference type="ARBA" id="ARBA00022475"/>
    </source>
</evidence>
<proteinExistence type="predicted"/>
<dbReference type="PRINTS" id="PR00344">
    <property type="entry name" value="BCTRLSENSOR"/>
</dbReference>
<dbReference type="EC" id="2.7.13.3" evidence="3"/>
<dbReference type="Pfam" id="PF00512">
    <property type="entry name" value="HisKA"/>
    <property type="match status" value="1"/>
</dbReference>
<dbReference type="GO" id="GO:0016301">
    <property type="term" value="F:kinase activity"/>
    <property type="evidence" value="ECO:0007669"/>
    <property type="project" value="UniProtKB-KW"/>
</dbReference>
<evidence type="ECO:0000256" key="14">
    <source>
        <dbReference type="SAM" id="Phobius"/>
    </source>
</evidence>
<evidence type="ECO:0000256" key="5">
    <source>
        <dbReference type="ARBA" id="ARBA00022553"/>
    </source>
</evidence>
<dbReference type="Pfam" id="PF02518">
    <property type="entry name" value="HATPase_c"/>
    <property type="match status" value="1"/>
</dbReference>
<evidence type="ECO:0000256" key="8">
    <source>
        <dbReference type="ARBA" id="ARBA00022741"/>
    </source>
</evidence>
<comment type="catalytic activity">
    <reaction evidence="1">
        <text>ATP + protein L-histidine = ADP + protein N-phospho-L-histidine.</text>
        <dbReference type="EC" id="2.7.13.3"/>
    </reaction>
</comment>
<evidence type="ECO:0000256" key="9">
    <source>
        <dbReference type="ARBA" id="ARBA00022777"/>
    </source>
</evidence>
<dbReference type="PANTHER" id="PTHR45528:SF1">
    <property type="entry name" value="SENSOR HISTIDINE KINASE CPXA"/>
    <property type="match status" value="1"/>
</dbReference>
<dbReference type="SUPFAM" id="SSF158472">
    <property type="entry name" value="HAMP domain-like"/>
    <property type="match status" value="1"/>
</dbReference>
<evidence type="ECO:0000256" key="2">
    <source>
        <dbReference type="ARBA" id="ARBA00004651"/>
    </source>
</evidence>
<dbReference type="EMBL" id="BAAADG010000018">
    <property type="protein sequence ID" value="GAA0230990.1"/>
    <property type="molecule type" value="Genomic_DNA"/>
</dbReference>
<protein>
    <recommendedName>
        <fullName evidence="3">histidine kinase</fullName>
        <ecNumber evidence="3">2.7.13.3</ecNumber>
    </recommendedName>
</protein>
<dbReference type="PROSITE" id="PS50885">
    <property type="entry name" value="HAMP"/>
    <property type="match status" value="1"/>
</dbReference>
<evidence type="ECO:0000256" key="12">
    <source>
        <dbReference type="ARBA" id="ARBA00023012"/>
    </source>
</evidence>
<keyword evidence="13 14" id="KW-0472">Membrane</keyword>
<dbReference type="InterPro" id="IPR003594">
    <property type="entry name" value="HATPase_dom"/>
</dbReference>